<dbReference type="EMBL" id="HBFS01006062">
    <property type="protein sequence ID" value="CAD8910879.1"/>
    <property type="molecule type" value="Transcribed_RNA"/>
</dbReference>
<feature type="transmembrane region" description="Helical" evidence="8">
    <location>
        <begin position="355"/>
        <end position="373"/>
    </location>
</feature>
<feature type="transmembrane region" description="Helical" evidence="8">
    <location>
        <begin position="296"/>
        <end position="318"/>
    </location>
</feature>
<dbReference type="InterPro" id="IPR013936">
    <property type="entry name" value="CRT-like"/>
</dbReference>
<dbReference type="PANTHER" id="PTHR31326:SF1">
    <property type="entry name" value="PROTEIN CLT2, CHLOROPLASTIC"/>
    <property type="match status" value="1"/>
</dbReference>
<sequence>MADAETYRAADNAKRPLLDVAGPAPGDGAGDADSKDSLSRRALVLLLFSALTFVATLEKVALKKAVDAMSSYQILLNQVVVLMFAFIFSGIVAYKRRYTGEITREMEAFPKWKLALISICDTSAGILILIPTRHVSGDVMTLLLQGVVPFIMLFSVVLLKKRFHWLHYVGTWVIIAGIFLNTLPALDDGDSSKLVDNAWYLLPLFISCIPMALSGICQQIALQDQEMDIYYYQMWVAWFQFLLSFIVSPLSFAMQTPGASVTELGSNFANGVLCWLPVDHAAAGLPAGDAAACGDAFIAVVIYLALCSVFNVLISLVVKYGNAVTMMVALTMAVPLQYIVFAVEIPFFVPVSSSLSALNWVGLAVTVIGLAAYHSAKDPDEVEPDSDDEEGGRGLTIGVGGMSPTVSPFGARGTPTASPRMASRRVTTRPSKSTDIAPGRSRALSR</sequence>
<gene>
    <name evidence="9" type="ORF">BSP0115_LOCUS4084</name>
</gene>
<dbReference type="Pfam" id="PF08627">
    <property type="entry name" value="CRT-like"/>
    <property type="match status" value="1"/>
</dbReference>
<comment type="subcellular location">
    <subcellularLocation>
        <location evidence="1">Membrane</location>
        <topology evidence="1">Multi-pass membrane protein</topology>
    </subcellularLocation>
</comment>
<evidence type="ECO:0000256" key="8">
    <source>
        <dbReference type="SAM" id="Phobius"/>
    </source>
</evidence>
<feature type="transmembrane region" description="Helical" evidence="8">
    <location>
        <begin position="229"/>
        <end position="247"/>
    </location>
</feature>
<keyword evidence="6 8" id="KW-0472">Membrane</keyword>
<feature type="transmembrane region" description="Helical" evidence="8">
    <location>
        <begin position="42"/>
        <end position="62"/>
    </location>
</feature>
<dbReference type="AlphaFoldDB" id="A0A7S1C895"/>
<feature type="transmembrane region" description="Helical" evidence="8">
    <location>
        <begin position="114"/>
        <end position="133"/>
    </location>
</feature>
<keyword evidence="3" id="KW-0813">Transport</keyword>
<comment type="similarity">
    <text evidence="2">Belongs to the CRT-like transporter family.</text>
</comment>
<feature type="transmembrane region" description="Helical" evidence="8">
    <location>
        <begin position="198"/>
        <end position="217"/>
    </location>
</feature>
<evidence type="ECO:0000256" key="4">
    <source>
        <dbReference type="ARBA" id="ARBA00022692"/>
    </source>
</evidence>
<protein>
    <recommendedName>
        <fullName evidence="10">EamA domain-containing protein</fullName>
    </recommendedName>
</protein>
<feature type="region of interest" description="Disordered" evidence="7">
    <location>
        <begin position="377"/>
        <end position="446"/>
    </location>
</feature>
<feature type="transmembrane region" description="Helical" evidence="8">
    <location>
        <begin position="139"/>
        <end position="159"/>
    </location>
</feature>
<accession>A0A7S1C895</accession>
<dbReference type="GO" id="GO:0016020">
    <property type="term" value="C:membrane"/>
    <property type="evidence" value="ECO:0007669"/>
    <property type="project" value="UniProtKB-SubCell"/>
</dbReference>
<dbReference type="InterPro" id="IPR037185">
    <property type="entry name" value="EmrE-like"/>
</dbReference>
<evidence type="ECO:0000313" key="9">
    <source>
        <dbReference type="EMBL" id="CAD8910879.1"/>
    </source>
</evidence>
<evidence type="ECO:0000256" key="5">
    <source>
        <dbReference type="ARBA" id="ARBA00022989"/>
    </source>
</evidence>
<reference evidence="9" key="1">
    <citation type="submission" date="2021-01" db="EMBL/GenBank/DDBJ databases">
        <authorList>
            <person name="Corre E."/>
            <person name="Pelletier E."/>
            <person name="Niang G."/>
            <person name="Scheremetjew M."/>
            <person name="Finn R."/>
            <person name="Kale V."/>
            <person name="Holt S."/>
            <person name="Cochrane G."/>
            <person name="Meng A."/>
            <person name="Brown T."/>
            <person name="Cohen L."/>
        </authorList>
    </citation>
    <scope>NUCLEOTIDE SEQUENCE</scope>
    <source>
        <strain evidence="9">Ms1</strain>
    </source>
</reference>
<dbReference type="PANTHER" id="PTHR31326">
    <property type="entry name" value="PROTEIN CLT2, CHLOROPLASTIC"/>
    <property type="match status" value="1"/>
</dbReference>
<evidence type="ECO:0008006" key="10">
    <source>
        <dbReference type="Google" id="ProtNLM"/>
    </source>
</evidence>
<keyword evidence="4 8" id="KW-0812">Transmembrane</keyword>
<organism evidence="9">
    <name type="scientific">Bicosoecida sp. CB-2014</name>
    <dbReference type="NCBI Taxonomy" id="1486930"/>
    <lineage>
        <taxon>Eukaryota</taxon>
        <taxon>Sar</taxon>
        <taxon>Stramenopiles</taxon>
        <taxon>Bigyra</taxon>
        <taxon>Opalozoa</taxon>
        <taxon>Bicosoecida</taxon>
    </lineage>
</organism>
<name>A0A7S1C895_9STRA</name>
<feature type="compositionally biased region" description="Acidic residues" evidence="7">
    <location>
        <begin position="380"/>
        <end position="390"/>
    </location>
</feature>
<evidence type="ECO:0000256" key="1">
    <source>
        <dbReference type="ARBA" id="ARBA00004141"/>
    </source>
</evidence>
<dbReference type="SUPFAM" id="SSF103481">
    <property type="entry name" value="Multidrug resistance efflux transporter EmrE"/>
    <property type="match status" value="1"/>
</dbReference>
<proteinExistence type="inferred from homology"/>
<feature type="transmembrane region" description="Helical" evidence="8">
    <location>
        <begin position="74"/>
        <end position="94"/>
    </location>
</feature>
<feature type="transmembrane region" description="Helical" evidence="8">
    <location>
        <begin position="166"/>
        <end position="186"/>
    </location>
</feature>
<evidence type="ECO:0000256" key="7">
    <source>
        <dbReference type="SAM" id="MobiDB-lite"/>
    </source>
</evidence>
<evidence type="ECO:0000256" key="3">
    <source>
        <dbReference type="ARBA" id="ARBA00022448"/>
    </source>
</evidence>
<keyword evidence="5 8" id="KW-1133">Transmembrane helix</keyword>
<evidence type="ECO:0000256" key="6">
    <source>
        <dbReference type="ARBA" id="ARBA00023136"/>
    </source>
</evidence>
<feature type="transmembrane region" description="Helical" evidence="8">
    <location>
        <begin position="325"/>
        <end position="349"/>
    </location>
</feature>
<evidence type="ECO:0000256" key="2">
    <source>
        <dbReference type="ARBA" id="ARBA00006690"/>
    </source>
</evidence>